<reference evidence="1" key="1">
    <citation type="submission" date="2015-12" db="EMBL/GenBank/DDBJ databases">
        <title>Gene expression during late stages of embryo sac development: a critical building block for successful pollen-pistil interactions.</title>
        <authorList>
            <person name="Liu Y."/>
            <person name="Joly V."/>
            <person name="Sabar M."/>
            <person name="Matton D.P."/>
        </authorList>
    </citation>
    <scope>NUCLEOTIDE SEQUENCE</scope>
</reference>
<organism evidence="1">
    <name type="scientific">Solanum chacoense</name>
    <name type="common">Chaco potato</name>
    <dbReference type="NCBI Taxonomy" id="4108"/>
    <lineage>
        <taxon>Eukaryota</taxon>
        <taxon>Viridiplantae</taxon>
        <taxon>Streptophyta</taxon>
        <taxon>Embryophyta</taxon>
        <taxon>Tracheophyta</taxon>
        <taxon>Spermatophyta</taxon>
        <taxon>Magnoliopsida</taxon>
        <taxon>eudicotyledons</taxon>
        <taxon>Gunneridae</taxon>
        <taxon>Pentapetalae</taxon>
        <taxon>asterids</taxon>
        <taxon>lamiids</taxon>
        <taxon>Solanales</taxon>
        <taxon>Solanaceae</taxon>
        <taxon>Solanoideae</taxon>
        <taxon>Solaneae</taxon>
        <taxon>Solanum</taxon>
    </lineage>
</organism>
<sequence length="76" mass="8535">MVRSSNDNSFKSNICDFPTNRASGKISIRFCNLILANVAHKCEPSFGNRSACTYFLSTRKTLNTSKRNLLGRISME</sequence>
<dbReference type="AlphaFoldDB" id="A0A0V0GWG2"/>
<dbReference type="EMBL" id="GEDG01031120">
    <property type="protein sequence ID" value="JAP11558.1"/>
    <property type="molecule type" value="Transcribed_RNA"/>
</dbReference>
<proteinExistence type="predicted"/>
<accession>A0A0V0GWG2</accession>
<protein>
    <submittedName>
        <fullName evidence="1">Putative ovule protein</fullName>
    </submittedName>
</protein>
<evidence type="ECO:0000313" key="1">
    <source>
        <dbReference type="EMBL" id="JAP11558.1"/>
    </source>
</evidence>
<name>A0A0V0GWG2_SOLCH</name>